<dbReference type="FunFam" id="2.100.10.30:FF:000001">
    <property type="entry name" value="Jacalin-related lectin 33"/>
    <property type="match status" value="1"/>
</dbReference>
<dbReference type="PANTHER" id="PTHR47293">
    <property type="entry name" value="JACALIN-RELATED LECTIN 3"/>
    <property type="match status" value="1"/>
</dbReference>
<dbReference type="GO" id="GO:0005537">
    <property type="term" value="F:D-mannose binding"/>
    <property type="evidence" value="ECO:0007669"/>
    <property type="project" value="UniProtKB-ARBA"/>
</dbReference>
<dbReference type="InterPro" id="IPR001229">
    <property type="entry name" value="Jacalin-like_lectin_dom"/>
</dbReference>
<proteinExistence type="evidence at transcript level"/>
<accession>I3S1R4</accession>
<evidence type="ECO:0000256" key="3">
    <source>
        <dbReference type="ARBA" id="ARBA00074236"/>
    </source>
</evidence>
<comment type="similarity">
    <text evidence="1">Belongs to the jacalin lectin family.</text>
</comment>
<organism evidence="5">
    <name type="scientific">Lotus japonicus</name>
    <name type="common">Lotus corniculatus var. japonicus</name>
    <dbReference type="NCBI Taxonomy" id="34305"/>
    <lineage>
        <taxon>Eukaryota</taxon>
        <taxon>Viridiplantae</taxon>
        <taxon>Streptophyta</taxon>
        <taxon>Embryophyta</taxon>
        <taxon>Tracheophyta</taxon>
        <taxon>Spermatophyta</taxon>
        <taxon>Magnoliopsida</taxon>
        <taxon>eudicotyledons</taxon>
        <taxon>Gunneridae</taxon>
        <taxon>Pentapetalae</taxon>
        <taxon>rosids</taxon>
        <taxon>fabids</taxon>
        <taxon>Fabales</taxon>
        <taxon>Fabaceae</taxon>
        <taxon>Papilionoideae</taxon>
        <taxon>50 kb inversion clade</taxon>
        <taxon>NPAAA clade</taxon>
        <taxon>Hologalegina</taxon>
        <taxon>robinioid clade</taxon>
        <taxon>Loteae</taxon>
        <taxon>Lotus</taxon>
    </lineage>
</organism>
<feature type="domain" description="Jacalin-type lectin" evidence="4">
    <location>
        <begin position="9"/>
        <end position="151"/>
    </location>
</feature>
<dbReference type="Gene3D" id="2.100.10.30">
    <property type="entry name" value="Jacalin-like lectin domain"/>
    <property type="match status" value="1"/>
</dbReference>
<keyword evidence="2" id="KW-0430">Lectin</keyword>
<evidence type="ECO:0000256" key="2">
    <source>
        <dbReference type="ARBA" id="ARBA00022734"/>
    </source>
</evidence>
<dbReference type="SMART" id="SM00915">
    <property type="entry name" value="Jacalin"/>
    <property type="match status" value="1"/>
</dbReference>
<evidence type="ECO:0000256" key="1">
    <source>
        <dbReference type="ARBA" id="ARBA00006568"/>
    </source>
</evidence>
<dbReference type="EMBL" id="BT134411">
    <property type="protein sequence ID" value="AFK34206.1"/>
    <property type="molecule type" value="mRNA"/>
</dbReference>
<name>I3S1R4_LOTJA</name>
<sequence length="182" mass="19862">MEGTSRKKSLIVGPWGGNGGNSWDDGSFTGVREVTLVYDHCIDSIRVVYDKNGKPFPAEKHGGVGGHKTAEIKLQYPDEFLISVSGHYCPVVRGGSPVTRSLTFKSNRRTFGPYGVEEGTPFTFSIDGGQVVGFKGRGDWYLDSIAFTLSSAPSKSMLHKVQRRFSRLTTFAPKFSSSSKDA</sequence>
<dbReference type="PROSITE" id="PS51752">
    <property type="entry name" value="JACALIN_LECTIN"/>
    <property type="match status" value="1"/>
</dbReference>
<reference evidence="5" key="1">
    <citation type="submission" date="2012-05" db="EMBL/GenBank/DDBJ databases">
        <authorList>
            <person name="Krishnakumar V."/>
            <person name="Cheung F."/>
            <person name="Xiao Y."/>
            <person name="Chan A."/>
            <person name="Moskal W.A."/>
            <person name="Town C.D."/>
        </authorList>
    </citation>
    <scope>NUCLEOTIDE SEQUENCE</scope>
</reference>
<evidence type="ECO:0000259" key="4">
    <source>
        <dbReference type="PROSITE" id="PS51752"/>
    </source>
</evidence>
<dbReference type="GO" id="GO:0005536">
    <property type="term" value="F:D-glucose binding"/>
    <property type="evidence" value="ECO:0007669"/>
    <property type="project" value="UniProtKB-ARBA"/>
</dbReference>
<protein>
    <recommendedName>
        <fullName evidence="3">Mannose/glucose-specific lectin</fullName>
    </recommendedName>
</protein>
<dbReference type="InterPro" id="IPR033734">
    <property type="entry name" value="Jacalin-like_lectin_dom_plant"/>
</dbReference>
<dbReference type="CDD" id="cd09612">
    <property type="entry name" value="Jacalin"/>
    <property type="match status" value="1"/>
</dbReference>
<dbReference type="PANTHER" id="PTHR47293:SF79">
    <property type="entry name" value="JACALIN-TYPE LECTIN DOMAIN-CONTAINING PROTEIN"/>
    <property type="match status" value="1"/>
</dbReference>
<dbReference type="InterPro" id="IPR036404">
    <property type="entry name" value="Jacalin-like_lectin_dom_sf"/>
</dbReference>
<dbReference type="Pfam" id="PF01419">
    <property type="entry name" value="Jacalin"/>
    <property type="match status" value="1"/>
</dbReference>
<dbReference type="SUPFAM" id="SSF51101">
    <property type="entry name" value="Mannose-binding lectins"/>
    <property type="match status" value="1"/>
</dbReference>
<dbReference type="AlphaFoldDB" id="I3S1R4"/>
<evidence type="ECO:0000313" key="5">
    <source>
        <dbReference type="EMBL" id="AFK34206.1"/>
    </source>
</evidence>